<dbReference type="NCBIfam" id="NF001750">
    <property type="entry name" value="PRK00476.1"/>
    <property type="match status" value="1"/>
</dbReference>
<dbReference type="GO" id="GO:0004815">
    <property type="term" value="F:aspartate-tRNA ligase activity"/>
    <property type="evidence" value="ECO:0007669"/>
    <property type="project" value="UniProtKB-EC"/>
</dbReference>
<dbReference type="InterPro" id="IPR004524">
    <property type="entry name" value="Asp-tRNA-ligase_1"/>
</dbReference>
<dbReference type="CDD" id="cd04317">
    <property type="entry name" value="EcAspRS_like_N"/>
    <property type="match status" value="1"/>
</dbReference>
<dbReference type="SUPFAM" id="SSF50249">
    <property type="entry name" value="Nucleic acid-binding proteins"/>
    <property type="match status" value="1"/>
</dbReference>
<evidence type="ECO:0000313" key="9">
    <source>
        <dbReference type="Proteomes" id="UP001217754"/>
    </source>
</evidence>
<dbReference type="RefSeq" id="XP_060122811.1">
    <property type="nucleotide sequence ID" value="XM_060266828.1"/>
</dbReference>
<evidence type="ECO:0000256" key="3">
    <source>
        <dbReference type="ARBA" id="ARBA00022741"/>
    </source>
</evidence>
<evidence type="ECO:0000256" key="5">
    <source>
        <dbReference type="ARBA" id="ARBA00022917"/>
    </source>
</evidence>
<dbReference type="Proteomes" id="UP001217754">
    <property type="component" value="Chromosome 5"/>
</dbReference>
<gene>
    <name evidence="8" type="primary">MSD1</name>
    <name evidence="8" type="ORF">MJAP1_002896</name>
</gene>
<organism evidence="8 9">
    <name type="scientific">Malassezia japonica</name>
    <dbReference type="NCBI Taxonomy" id="223818"/>
    <lineage>
        <taxon>Eukaryota</taxon>
        <taxon>Fungi</taxon>
        <taxon>Dikarya</taxon>
        <taxon>Basidiomycota</taxon>
        <taxon>Ustilaginomycotina</taxon>
        <taxon>Malasseziomycetes</taxon>
        <taxon>Malasseziales</taxon>
        <taxon>Malasseziaceae</taxon>
        <taxon>Malassezia</taxon>
    </lineage>
</organism>
<dbReference type="InterPro" id="IPR004364">
    <property type="entry name" value="Aa-tRNA-synt_II"/>
</dbReference>
<sequence>MRAAGGQVVRALRAAARGAWRGAGVPRVAVGCRLEHTSPNRVQIAAEWAAKPRSHACGELHDAHIGERVVLGGWMMMPRKISKQLAFVPLRDRSGTVQLKLDGANEALLASLCDVPVESVVCVYGTVRERAEKDKKSDVRTGTIEVVVDDFQLLNAAAPLPFYPTQCVPGKPLPKETLRARYRYLDLRRAELGENIRKRSHVAHAARCFLHDAEFCEIETPVLLRSTPEGAREFLVPTRGASDAPSFYALQQSPQQPKQLLMASGVTDRYFQFSKCFRDEDGRKDRQPEFTQLDMEMSFVSGAEASQGVWRIGGREIRDVVQGMVRAMWTAAGRDGALLPHGDFPVYSYADVMQRYGSDKPDLRFGLTIADLAPSVDAASDAALDVLIVPHSASKEAPISLSNRQIDQLLQNKDGQRSQIEHFKAKADDPDGLAQLLAKKSRHLAAVQPDGAAHVDALADALAAELAQATVFADGAPMEKAGRCDVFVARRTLPAHGGSTEMGDLRLRLADHLSAIVGAAPKILWVTEFPLFTRSDEEKQEAAHGRWSSSHHPFTAPAAEDVPRLLDALHAPTPDPAVIAAIRGQHYDLVLNGCEIGGGSVRIHDPHLQESVLRRVLELTEEETQRFAHLLHALRSGAPPHAGIALGFDRLMALLCDTPYIRDVIAFPKNAGGYDAMLACPAPLEEAGRAATNEALRPYRLQSM</sequence>
<keyword evidence="6" id="KW-0030">Aminoacyl-tRNA synthetase</keyword>
<dbReference type="NCBIfam" id="TIGR00459">
    <property type="entry name" value="aspS_bact"/>
    <property type="match status" value="1"/>
</dbReference>
<name>A0AAF0JBG2_9BASI</name>
<dbReference type="Gene3D" id="2.40.50.140">
    <property type="entry name" value="Nucleic acid-binding proteins"/>
    <property type="match status" value="1"/>
</dbReference>
<proteinExistence type="inferred from homology"/>
<evidence type="ECO:0000256" key="1">
    <source>
        <dbReference type="ARBA" id="ARBA00006303"/>
    </source>
</evidence>
<keyword evidence="4" id="KW-0067">ATP-binding</keyword>
<dbReference type="GO" id="GO:0003676">
    <property type="term" value="F:nucleic acid binding"/>
    <property type="evidence" value="ECO:0007669"/>
    <property type="project" value="InterPro"/>
</dbReference>
<evidence type="ECO:0000256" key="2">
    <source>
        <dbReference type="ARBA" id="ARBA00022598"/>
    </source>
</evidence>
<dbReference type="InterPro" id="IPR004365">
    <property type="entry name" value="NA-bd_OB_tRNA"/>
</dbReference>
<keyword evidence="2 8" id="KW-0436">Ligase</keyword>
<evidence type="ECO:0000256" key="6">
    <source>
        <dbReference type="ARBA" id="ARBA00023146"/>
    </source>
</evidence>
<dbReference type="SUPFAM" id="SSF55681">
    <property type="entry name" value="Class II aaRS and biotin synthetases"/>
    <property type="match status" value="1"/>
</dbReference>
<dbReference type="AlphaFoldDB" id="A0AAF0JBG2"/>
<dbReference type="InterPro" id="IPR006195">
    <property type="entry name" value="aa-tRNA-synth_II"/>
</dbReference>
<dbReference type="PRINTS" id="PR01042">
    <property type="entry name" value="TRNASYNTHASP"/>
</dbReference>
<keyword evidence="5" id="KW-0648">Protein biosynthesis</keyword>
<dbReference type="HAMAP" id="MF_00044">
    <property type="entry name" value="Asp_tRNA_synth_type1"/>
    <property type="match status" value="1"/>
</dbReference>
<dbReference type="Gene3D" id="3.30.930.10">
    <property type="entry name" value="Bira Bifunctional Protein, Domain 2"/>
    <property type="match status" value="1"/>
</dbReference>
<evidence type="ECO:0000313" key="8">
    <source>
        <dbReference type="EMBL" id="WFD39914.1"/>
    </source>
</evidence>
<reference evidence="8" key="1">
    <citation type="submission" date="2023-03" db="EMBL/GenBank/DDBJ databases">
        <title>Mating type loci evolution in Malassezia.</title>
        <authorList>
            <person name="Coelho M.A."/>
        </authorList>
    </citation>
    <scope>NUCLEOTIDE SEQUENCE</scope>
    <source>
        <strain evidence="8">CBS 9431</strain>
    </source>
</reference>
<feature type="domain" description="Aminoacyl-transfer RNA synthetases class-II family profile" evidence="7">
    <location>
        <begin position="199"/>
        <end position="668"/>
    </location>
</feature>
<dbReference type="Gene3D" id="3.30.1360.30">
    <property type="entry name" value="GAD-like domain"/>
    <property type="match status" value="1"/>
</dbReference>
<dbReference type="GO" id="GO:0006422">
    <property type="term" value="P:aspartyl-tRNA aminoacylation"/>
    <property type="evidence" value="ECO:0007669"/>
    <property type="project" value="TreeGrafter"/>
</dbReference>
<evidence type="ECO:0000256" key="4">
    <source>
        <dbReference type="ARBA" id="ARBA00022840"/>
    </source>
</evidence>
<dbReference type="InterPro" id="IPR002312">
    <property type="entry name" value="Asp/Asn-tRNA-synth_IIb"/>
</dbReference>
<dbReference type="InterPro" id="IPR004115">
    <property type="entry name" value="GAD-like_sf"/>
</dbReference>
<dbReference type="PANTHER" id="PTHR22594">
    <property type="entry name" value="ASPARTYL/LYSYL-TRNA SYNTHETASE"/>
    <property type="match status" value="1"/>
</dbReference>
<keyword evidence="9" id="KW-1185">Reference proteome</keyword>
<dbReference type="GO" id="GO:0005739">
    <property type="term" value="C:mitochondrion"/>
    <property type="evidence" value="ECO:0007669"/>
    <property type="project" value="TreeGrafter"/>
</dbReference>
<dbReference type="GO" id="GO:0005524">
    <property type="term" value="F:ATP binding"/>
    <property type="evidence" value="ECO:0007669"/>
    <property type="project" value="UniProtKB-KW"/>
</dbReference>
<evidence type="ECO:0000259" key="7">
    <source>
        <dbReference type="PROSITE" id="PS50862"/>
    </source>
</evidence>
<dbReference type="EMBL" id="CP119962">
    <property type="protein sequence ID" value="WFD39914.1"/>
    <property type="molecule type" value="Genomic_DNA"/>
</dbReference>
<dbReference type="PANTHER" id="PTHR22594:SF5">
    <property type="entry name" value="ASPARTATE--TRNA LIGASE, MITOCHONDRIAL"/>
    <property type="match status" value="1"/>
</dbReference>
<dbReference type="InterPro" id="IPR045864">
    <property type="entry name" value="aa-tRNA-synth_II/BPL/LPL"/>
</dbReference>
<dbReference type="Pfam" id="PF01336">
    <property type="entry name" value="tRNA_anti-codon"/>
    <property type="match status" value="1"/>
</dbReference>
<dbReference type="Pfam" id="PF00152">
    <property type="entry name" value="tRNA-synt_2"/>
    <property type="match status" value="1"/>
</dbReference>
<comment type="similarity">
    <text evidence="1">Belongs to the class-II aminoacyl-tRNA synthetase family. Type 1 subfamily.</text>
</comment>
<protein>
    <submittedName>
        <fullName evidence="8">Aspartate--tRNA ligase</fullName>
        <ecNumber evidence="8">6.1.1.12</ecNumber>
    </submittedName>
</protein>
<dbReference type="PROSITE" id="PS50862">
    <property type="entry name" value="AA_TRNA_LIGASE_II"/>
    <property type="match status" value="1"/>
</dbReference>
<dbReference type="EC" id="6.1.1.12" evidence="8"/>
<accession>A0AAF0JBG2</accession>
<keyword evidence="3" id="KW-0547">Nucleotide-binding</keyword>
<dbReference type="InterPro" id="IPR047089">
    <property type="entry name" value="Asp-tRNA-ligase_1_N"/>
</dbReference>
<dbReference type="GeneID" id="85226547"/>
<dbReference type="InterPro" id="IPR012340">
    <property type="entry name" value="NA-bd_OB-fold"/>
</dbReference>